<dbReference type="InterPro" id="IPR000014">
    <property type="entry name" value="PAS"/>
</dbReference>
<name>A0A8F5VP14_METHU</name>
<dbReference type="Pfam" id="PF02518">
    <property type="entry name" value="HATPase_c"/>
    <property type="match status" value="1"/>
</dbReference>
<dbReference type="AlphaFoldDB" id="A0A8F5VP14"/>
<dbReference type="PROSITE" id="PS50109">
    <property type="entry name" value="HIS_KIN"/>
    <property type="match status" value="1"/>
</dbReference>
<organism evidence="11 12">
    <name type="scientific">Methanospirillum hungatei</name>
    <dbReference type="NCBI Taxonomy" id="2203"/>
    <lineage>
        <taxon>Archaea</taxon>
        <taxon>Methanobacteriati</taxon>
        <taxon>Methanobacteriota</taxon>
        <taxon>Stenosarchaea group</taxon>
        <taxon>Methanomicrobia</taxon>
        <taxon>Methanomicrobiales</taxon>
        <taxon>Methanospirillaceae</taxon>
        <taxon>Methanospirillum</taxon>
    </lineage>
</organism>
<keyword evidence="3" id="KW-0597">Phosphoprotein</keyword>
<dbReference type="PROSITE" id="PS50110">
    <property type="entry name" value="RESPONSE_REGULATORY"/>
    <property type="match status" value="1"/>
</dbReference>
<dbReference type="InterPro" id="IPR000700">
    <property type="entry name" value="PAS-assoc_C"/>
</dbReference>
<evidence type="ECO:0000256" key="1">
    <source>
        <dbReference type="ARBA" id="ARBA00000085"/>
    </source>
</evidence>
<dbReference type="SMART" id="SM00387">
    <property type="entry name" value="HATPase_c"/>
    <property type="match status" value="1"/>
</dbReference>
<evidence type="ECO:0000256" key="2">
    <source>
        <dbReference type="ARBA" id="ARBA00012438"/>
    </source>
</evidence>
<keyword evidence="5" id="KW-0418">Kinase</keyword>
<proteinExistence type="predicted"/>
<dbReference type="SMART" id="SM00086">
    <property type="entry name" value="PAC"/>
    <property type="match status" value="2"/>
</dbReference>
<dbReference type="CDD" id="cd00130">
    <property type="entry name" value="PAS"/>
    <property type="match status" value="2"/>
</dbReference>
<dbReference type="GO" id="GO:0006355">
    <property type="term" value="P:regulation of DNA-templated transcription"/>
    <property type="evidence" value="ECO:0007669"/>
    <property type="project" value="InterPro"/>
</dbReference>
<dbReference type="Pfam" id="PF08447">
    <property type="entry name" value="PAS_3"/>
    <property type="match status" value="1"/>
</dbReference>
<dbReference type="NCBIfam" id="TIGR00229">
    <property type="entry name" value="sensory_box"/>
    <property type="match status" value="2"/>
</dbReference>
<feature type="domain" description="PAS" evidence="9">
    <location>
        <begin position="150"/>
        <end position="216"/>
    </location>
</feature>
<feature type="domain" description="PAC" evidence="10">
    <location>
        <begin position="219"/>
        <end position="271"/>
    </location>
</feature>
<evidence type="ECO:0000313" key="12">
    <source>
        <dbReference type="Proteomes" id="UP000694228"/>
    </source>
</evidence>
<dbReference type="CDD" id="cd00156">
    <property type="entry name" value="REC"/>
    <property type="match status" value="1"/>
</dbReference>
<dbReference type="InterPro" id="IPR001610">
    <property type="entry name" value="PAC"/>
</dbReference>
<dbReference type="EC" id="2.7.13.3" evidence="2"/>
<dbReference type="PROSITE" id="PS50113">
    <property type="entry name" value="PAC"/>
    <property type="match status" value="1"/>
</dbReference>
<evidence type="ECO:0000256" key="4">
    <source>
        <dbReference type="ARBA" id="ARBA00022679"/>
    </source>
</evidence>
<feature type="domain" description="PAS" evidence="9">
    <location>
        <begin position="294"/>
        <end position="344"/>
    </location>
</feature>
<dbReference type="GO" id="GO:0004673">
    <property type="term" value="F:protein histidine kinase activity"/>
    <property type="evidence" value="ECO:0007669"/>
    <property type="project" value="UniProtKB-EC"/>
</dbReference>
<dbReference type="Pfam" id="PF00989">
    <property type="entry name" value="PAS"/>
    <property type="match status" value="1"/>
</dbReference>
<dbReference type="InterPro" id="IPR003594">
    <property type="entry name" value="HATPase_dom"/>
</dbReference>
<gene>
    <name evidence="11" type="ORF">KSK55_16080</name>
</gene>
<evidence type="ECO:0000259" key="10">
    <source>
        <dbReference type="PROSITE" id="PS50113"/>
    </source>
</evidence>
<evidence type="ECO:0000313" key="11">
    <source>
        <dbReference type="EMBL" id="QXO94800.1"/>
    </source>
</evidence>
<dbReference type="InterPro" id="IPR005467">
    <property type="entry name" value="His_kinase_dom"/>
</dbReference>
<dbReference type="InterPro" id="IPR001789">
    <property type="entry name" value="Sig_transdc_resp-reg_receiver"/>
</dbReference>
<dbReference type="InterPro" id="IPR013767">
    <property type="entry name" value="PAS_fold"/>
</dbReference>
<accession>A0A8F5VP14</accession>
<comment type="caution">
    <text evidence="6">Lacks conserved residue(s) required for the propagation of feature annotation.</text>
</comment>
<evidence type="ECO:0000256" key="3">
    <source>
        <dbReference type="ARBA" id="ARBA00022553"/>
    </source>
</evidence>
<feature type="domain" description="Histidine kinase" evidence="7">
    <location>
        <begin position="509"/>
        <end position="607"/>
    </location>
</feature>
<dbReference type="EMBL" id="CP077107">
    <property type="protein sequence ID" value="QXO94800.1"/>
    <property type="molecule type" value="Genomic_DNA"/>
</dbReference>
<evidence type="ECO:0000259" key="7">
    <source>
        <dbReference type="PROSITE" id="PS50109"/>
    </source>
</evidence>
<dbReference type="SMART" id="SM00448">
    <property type="entry name" value="REC"/>
    <property type="match status" value="1"/>
</dbReference>
<dbReference type="PANTHER" id="PTHR43304">
    <property type="entry name" value="PHYTOCHROME-LIKE PROTEIN CPH1"/>
    <property type="match status" value="1"/>
</dbReference>
<dbReference type="Pfam" id="PF00072">
    <property type="entry name" value="Response_reg"/>
    <property type="match status" value="1"/>
</dbReference>
<dbReference type="PANTHER" id="PTHR43304:SF1">
    <property type="entry name" value="PAC DOMAIN-CONTAINING PROTEIN"/>
    <property type="match status" value="1"/>
</dbReference>
<evidence type="ECO:0000256" key="6">
    <source>
        <dbReference type="PROSITE-ProRule" id="PRU00169"/>
    </source>
</evidence>
<feature type="domain" description="Response regulatory" evidence="8">
    <location>
        <begin position="3"/>
        <end position="118"/>
    </location>
</feature>
<dbReference type="SMART" id="SM00091">
    <property type="entry name" value="PAS"/>
    <property type="match status" value="2"/>
</dbReference>
<comment type="catalytic activity">
    <reaction evidence="1">
        <text>ATP + protein L-histidine = ADP + protein N-phospho-L-histidine.</text>
        <dbReference type="EC" id="2.7.13.3"/>
    </reaction>
</comment>
<evidence type="ECO:0000259" key="9">
    <source>
        <dbReference type="PROSITE" id="PS50112"/>
    </source>
</evidence>
<sequence length="617" mass="71213">MIRILLLDNEQTINERTSSYLKEQNGFQVRITDSVKSATNLLSQCSYDVIVSEYDIPDLDSISFLKQNRQRGNQIPFIFFTNKGTEEIIIDALNEGADFFLRKQDLTPQILSKLATYIVQAVKRTREKHCDSGQMHSEKIHHHTEYAWHVQTIMNAIPAPVFFRDTSGIYQQCNSAFEALIGIQKSSIIGRSVYDLYPKDLADHYRYMDDLILKNPYVQQYEYVITNAQGEKLDALFSNSAFLSDNGEIKGIMGVILEVTDRKELERIILENEEKYRTIANYTYDWESWLSPGGTYLYISPSCERISGYSADEFYNEPDLITRITHPDDKEIVNHHYSHVPHENDGIFHMDYRIITKKGETRWISHNCQSVFRDDGTWLGRRENKRDITFRKEITLANERANKKLHLLSNITRHDILNQLTIMSGLTDLLSDYSDNPDIRAMLNRMNQTIETIHSQIIFTRDYQEIGTHTPQWHHLPSIVHQAKRGIAIQTVDIDPELENIHILVDPLIEKVFFCLLDNSQRHGKRVTVVKLSCAIKNSGVIIVYEDNGCGIINENKDKIFNRGFGNNTGYGLFLAKEILTISGLNIHETGIFGEGVRFEISIPKGLWRREPLNKTI</sequence>
<dbReference type="InterPro" id="IPR013655">
    <property type="entry name" value="PAS_fold_3"/>
</dbReference>
<dbReference type="Proteomes" id="UP000694228">
    <property type="component" value="Chromosome"/>
</dbReference>
<dbReference type="PROSITE" id="PS50112">
    <property type="entry name" value="PAS"/>
    <property type="match status" value="2"/>
</dbReference>
<dbReference type="GO" id="GO:0000160">
    <property type="term" value="P:phosphorelay signal transduction system"/>
    <property type="evidence" value="ECO:0007669"/>
    <property type="project" value="InterPro"/>
</dbReference>
<evidence type="ECO:0000259" key="8">
    <source>
        <dbReference type="PROSITE" id="PS50110"/>
    </source>
</evidence>
<reference evidence="11 12" key="1">
    <citation type="submission" date="2021-06" db="EMBL/GenBank/DDBJ databases">
        <title>Complete genome sequence of the secondary alcohol utilizing methanogen Methanospirillum hungatei strain GP1.</title>
        <authorList>
            <person name="Day L.A."/>
            <person name="Costa K.C."/>
        </authorList>
    </citation>
    <scope>NUCLEOTIDE SEQUENCE [LARGE SCALE GENOMIC DNA]</scope>
    <source>
        <strain evidence="11 12">GP1</strain>
    </source>
</reference>
<protein>
    <recommendedName>
        <fullName evidence="2">histidine kinase</fullName>
        <ecNumber evidence="2">2.7.13.3</ecNumber>
    </recommendedName>
</protein>
<evidence type="ECO:0000256" key="5">
    <source>
        <dbReference type="ARBA" id="ARBA00022777"/>
    </source>
</evidence>
<dbReference type="InterPro" id="IPR052162">
    <property type="entry name" value="Sensor_kinase/Photoreceptor"/>
</dbReference>
<keyword evidence="4" id="KW-0808">Transferase</keyword>
<dbReference type="OrthoDB" id="230688at2157"/>